<sequence>MYEVQMKYLDRYDDFSPVMFTCEKYNIDDNGYKFENLQMENFVLSDLEVKKEDIALMKIK</sequence>
<evidence type="ECO:0000313" key="2">
    <source>
        <dbReference type="Proteomes" id="UP000609849"/>
    </source>
</evidence>
<evidence type="ECO:0000313" key="1">
    <source>
        <dbReference type="EMBL" id="MBC5995788.1"/>
    </source>
</evidence>
<keyword evidence="2" id="KW-1185">Reference proteome</keyword>
<reference evidence="1 2" key="1">
    <citation type="submission" date="2020-08" db="EMBL/GenBank/DDBJ databases">
        <authorList>
            <person name="Liu C."/>
            <person name="Sun Q."/>
        </authorList>
    </citation>
    <scope>NUCLEOTIDE SEQUENCE [LARGE SCALE GENOMIC DNA]</scope>
    <source>
        <strain evidence="1 2">NSJ-18</strain>
    </source>
</reference>
<organism evidence="1 2">
    <name type="scientific">Romboutsia faecis</name>
    <dbReference type="NCBI Taxonomy" id="2764597"/>
    <lineage>
        <taxon>Bacteria</taxon>
        <taxon>Bacillati</taxon>
        <taxon>Bacillota</taxon>
        <taxon>Clostridia</taxon>
        <taxon>Peptostreptococcales</taxon>
        <taxon>Peptostreptococcaceae</taxon>
        <taxon>Romboutsia</taxon>
    </lineage>
</organism>
<dbReference type="EMBL" id="JACRWE010000001">
    <property type="protein sequence ID" value="MBC5995788.1"/>
    <property type="molecule type" value="Genomic_DNA"/>
</dbReference>
<protein>
    <submittedName>
        <fullName evidence="1">Uncharacterized protein</fullName>
    </submittedName>
</protein>
<accession>A0ABR7JLJ9</accession>
<dbReference type="RefSeq" id="WP_153925886.1">
    <property type="nucleotide sequence ID" value="NZ_JACRWE010000001.1"/>
</dbReference>
<proteinExistence type="predicted"/>
<gene>
    <name evidence="1" type="ORF">H8923_03355</name>
</gene>
<comment type="caution">
    <text evidence="1">The sequence shown here is derived from an EMBL/GenBank/DDBJ whole genome shotgun (WGS) entry which is preliminary data.</text>
</comment>
<name>A0ABR7JLJ9_9FIRM</name>
<dbReference type="Proteomes" id="UP000609849">
    <property type="component" value="Unassembled WGS sequence"/>
</dbReference>